<protein>
    <recommendedName>
        <fullName evidence="10">Centromere protein O</fullName>
    </recommendedName>
</protein>
<organism evidence="8 9">
    <name type="scientific">Hevea brasiliensis</name>
    <name type="common">Para rubber tree</name>
    <name type="synonym">Siphonia brasiliensis</name>
    <dbReference type="NCBI Taxonomy" id="3981"/>
    <lineage>
        <taxon>Eukaryota</taxon>
        <taxon>Viridiplantae</taxon>
        <taxon>Streptophyta</taxon>
        <taxon>Embryophyta</taxon>
        <taxon>Tracheophyta</taxon>
        <taxon>Spermatophyta</taxon>
        <taxon>Magnoliopsida</taxon>
        <taxon>eudicotyledons</taxon>
        <taxon>Gunneridae</taxon>
        <taxon>Pentapetalae</taxon>
        <taxon>rosids</taxon>
        <taxon>fabids</taxon>
        <taxon>Malpighiales</taxon>
        <taxon>Euphorbiaceae</taxon>
        <taxon>Crotonoideae</taxon>
        <taxon>Micrandreae</taxon>
        <taxon>Hevea</taxon>
    </lineage>
</organism>
<keyword evidence="6" id="KW-0137">Centromere</keyword>
<dbReference type="Proteomes" id="UP001174677">
    <property type="component" value="Chromosome 4"/>
</dbReference>
<comment type="similarity">
    <text evidence="3">Belongs to the CENP-O/MCM21 family.</text>
</comment>
<dbReference type="Pfam" id="PF09496">
    <property type="entry name" value="CENP-O"/>
    <property type="match status" value="1"/>
</dbReference>
<evidence type="ECO:0000313" key="9">
    <source>
        <dbReference type="Proteomes" id="UP001174677"/>
    </source>
</evidence>
<sequence>MDSDTEESQRKRQKKNPFPGDSSRKQVELIPMRQYQVMGEVNFLQDEDTRLETTRARFSNVLKRHAELAERLSRDSDKMIFERLQKEFEAARASQTQELYVDGEDWNDGLLATIRERVHMEADRKQMPGDSNTMPVHHYEEKNAYRAGNKVICCLDGARIGIQYETSYAGEPCELYHCVLESKSFLEKMTVQEHTIPFFLPIREAENDLLSSNAMRFIDYVGELLQAYVDRREQVRLIKELYGNQIGELYHSLPYHMIEFVLDDFECKVRVSLRYADLVSVLPTRVRVFAWPMNQFKKNGALGSHPSPARLSYAEDALRTMSLPEAYAEIVLNLPRAIQQISIETSPT</sequence>
<keyword evidence="4" id="KW-0158">Chromosome</keyword>
<comment type="caution">
    <text evidence="8">The sequence shown here is derived from an EMBL/GenBank/DDBJ whole genome shotgun (WGS) entry which is preliminary data.</text>
</comment>
<gene>
    <name evidence="8" type="ORF">P3X46_007925</name>
</gene>
<accession>A0ABQ9MX12</accession>
<evidence type="ECO:0008006" key="10">
    <source>
        <dbReference type="Google" id="ProtNLM"/>
    </source>
</evidence>
<dbReference type="EMBL" id="JARPOI010000004">
    <property type="protein sequence ID" value="KAJ9184155.1"/>
    <property type="molecule type" value="Genomic_DNA"/>
</dbReference>
<evidence type="ECO:0000256" key="4">
    <source>
        <dbReference type="ARBA" id="ARBA00022454"/>
    </source>
</evidence>
<evidence type="ECO:0000256" key="7">
    <source>
        <dbReference type="SAM" id="MobiDB-lite"/>
    </source>
</evidence>
<evidence type="ECO:0000256" key="2">
    <source>
        <dbReference type="ARBA" id="ARBA00004584"/>
    </source>
</evidence>
<proteinExistence type="inferred from homology"/>
<keyword evidence="5" id="KW-0539">Nucleus</keyword>
<dbReference type="PANTHER" id="PTHR14582:SF1">
    <property type="entry name" value="CENTROMERE PROTEIN O"/>
    <property type="match status" value="1"/>
</dbReference>
<feature type="region of interest" description="Disordered" evidence="7">
    <location>
        <begin position="1"/>
        <end position="27"/>
    </location>
</feature>
<evidence type="ECO:0000256" key="3">
    <source>
        <dbReference type="ARBA" id="ARBA00007321"/>
    </source>
</evidence>
<dbReference type="InterPro" id="IPR018464">
    <property type="entry name" value="CENP-O"/>
</dbReference>
<name>A0ABQ9MX12_HEVBR</name>
<dbReference type="PANTHER" id="PTHR14582">
    <property type="entry name" value="INNER KINETOCHORE SUBUNIT MAL2"/>
    <property type="match status" value="1"/>
</dbReference>
<evidence type="ECO:0000256" key="6">
    <source>
        <dbReference type="ARBA" id="ARBA00023328"/>
    </source>
</evidence>
<keyword evidence="9" id="KW-1185">Reference proteome</keyword>
<evidence type="ECO:0000256" key="5">
    <source>
        <dbReference type="ARBA" id="ARBA00023242"/>
    </source>
</evidence>
<dbReference type="CDD" id="cd23836">
    <property type="entry name" value="DRWD-C_CENP-O"/>
    <property type="match status" value="1"/>
</dbReference>
<dbReference type="CDD" id="cd23835">
    <property type="entry name" value="DRWD-N_CENP-O"/>
    <property type="match status" value="1"/>
</dbReference>
<comment type="subcellular location">
    <subcellularLocation>
        <location evidence="2">Chromosome</location>
        <location evidence="2">Centromere</location>
    </subcellularLocation>
    <subcellularLocation>
        <location evidence="1">Nucleus</location>
    </subcellularLocation>
</comment>
<evidence type="ECO:0000313" key="8">
    <source>
        <dbReference type="EMBL" id="KAJ9184155.1"/>
    </source>
</evidence>
<reference evidence="8" key="1">
    <citation type="journal article" date="2023" name="Plant Biotechnol. J.">
        <title>Chromosome-level wild Hevea brasiliensis genome provides new tools for genomic-assisted breeding and valuable loci to elevate rubber yield.</title>
        <authorList>
            <person name="Cheng H."/>
            <person name="Song X."/>
            <person name="Hu Y."/>
            <person name="Wu T."/>
            <person name="Yang Q."/>
            <person name="An Z."/>
            <person name="Feng S."/>
            <person name="Deng Z."/>
            <person name="Wu W."/>
            <person name="Zeng X."/>
            <person name="Tu M."/>
            <person name="Wang X."/>
            <person name="Huang H."/>
        </authorList>
    </citation>
    <scope>NUCLEOTIDE SEQUENCE</scope>
    <source>
        <strain evidence="8">MT/VB/25A 57/8</strain>
    </source>
</reference>
<evidence type="ECO:0000256" key="1">
    <source>
        <dbReference type="ARBA" id="ARBA00004123"/>
    </source>
</evidence>